<dbReference type="InterPro" id="IPR037063">
    <property type="entry name" value="PHb_sf"/>
</dbReference>
<dbReference type="SUPFAM" id="SSF50729">
    <property type="entry name" value="PH domain-like"/>
    <property type="match status" value="1"/>
</dbReference>
<comment type="caution">
    <text evidence="2">The sequence shown here is derived from an EMBL/GenBank/DDBJ whole genome shotgun (WGS) entry which is preliminary data.</text>
</comment>
<proteinExistence type="predicted"/>
<evidence type="ECO:0000259" key="1">
    <source>
        <dbReference type="Pfam" id="PF14470"/>
    </source>
</evidence>
<organism evidence="2 3">
    <name type="scientific">Bellilinea caldifistulae</name>
    <dbReference type="NCBI Taxonomy" id="360411"/>
    <lineage>
        <taxon>Bacteria</taxon>
        <taxon>Bacillati</taxon>
        <taxon>Chloroflexota</taxon>
        <taxon>Anaerolineae</taxon>
        <taxon>Anaerolineales</taxon>
        <taxon>Anaerolineaceae</taxon>
        <taxon>Bellilinea</taxon>
    </lineage>
</organism>
<gene>
    <name evidence="2" type="ORF">AC812_12305</name>
</gene>
<name>A0A0P6XQI8_9CHLR</name>
<dbReference type="EMBL" id="LGHJ01000017">
    <property type="protein sequence ID" value="KPL74571.1"/>
    <property type="molecule type" value="Genomic_DNA"/>
</dbReference>
<evidence type="ECO:0000313" key="3">
    <source>
        <dbReference type="Proteomes" id="UP000050514"/>
    </source>
</evidence>
<protein>
    <recommendedName>
        <fullName evidence="1">YokE-like PH domain-containing protein</fullName>
    </recommendedName>
</protein>
<feature type="domain" description="YokE-like PH" evidence="1">
    <location>
        <begin position="33"/>
        <end position="111"/>
    </location>
</feature>
<dbReference type="STRING" id="360411.AC812_12305"/>
<dbReference type="AlphaFoldDB" id="A0A0P6XQI8"/>
<dbReference type="RefSeq" id="WP_061918902.1">
    <property type="nucleotide sequence ID" value="NZ_DF967971.1"/>
</dbReference>
<dbReference type="Pfam" id="PF14470">
    <property type="entry name" value="bPH_3"/>
    <property type="match status" value="1"/>
</dbReference>
<sequence>MTEPYYDNKAQYDRIRGYIIPGETIFAVYDCKGGGTGFVGITDRRIIFYDQAFLTKKKSMVSIPYNQIIGIASVDEGVIFQTSEITLLTAAGNYTFQFRGADKAHNAYSFIMNQLLGQAHPQLKG</sequence>
<dbReference type="OrthoDB" id="165521at2"/>
<reference evidence="2 3" key="1">
    <citation type="submission" date="2015-07" db="EMBL/GenBank/DDBJ databases">
        <title>Draft genome of Bellilinea caldifistulae DSM 17877.</title>
        <authorList>
            <person name="Hemp J."/>
            <person name="Ward L.M."/>
            <person name="Pace L.A."/>
            <person name="Fischer W.W."/>
        </authorList>
    </citation>
    <scope>NUCLEOTIDE SEQUENCE [LARGE SCALE GENOMIC DNA]</scope>
    <source>
        <strain evidence="2 3">GOMI-1</strain>
    </source>
</reference>
<keyword evidence="3" id="KW-1185">Reference proteome</keyword>
<dbReference type="Gene3D" id="2.30.29.50">
    <property type="entry name" value="Bacterial Pleckstrin homology domain"/>
    <property type="match status" value="1"/>
</dbReference>
<accession>A0A0P6XQI8</accession>
<dbReference type="InterPro" id="IPR039519">
    <property type="entry name" value="YokE-like_PH"/>
</dbReference>
<evidence type="ECO:0000313" key="2">
    <source>
        <dbReference type="EMBL" id="KPL74571.1"/>
    </source>
</evidence>
<dbReference type="Proteomes" id="UP000050514">
    <property type="component" value="Unassembled WGS sequence"/>
</dbReference>